<evidence type="ECO:0000313" key="12">
    <source>
        <dbReference type="Proteomes" id="UP000245119"/>
    </source>
</evidence>
<evidence type="ECO:0000256" key="5">
    <source>
        <dbReference type="ARBA" id="ARBA00022723"/>
    </source>
</evidence>
<dbReference type="EMBL" id="PZQS01000008">
    <property type="protein sequence ID" value="PVD25643.1"/>
    <property type="molecule type" value="Genomic_DNA"/>
</dbReference>
<evidence type="ECO:0000256" key="2">
    <source>
        <dbReference type="ARBA" id="ARBA00022448"/>
    </source>
</evidence>
<dbReference type="OMA" id="WHEINND"/>
<gene>
    <name evidence="11" type="ORF">C0Q70_13302</name>
</gene>
<sequence length="191" mass="21838">MGTLSSSLLSCVDSKRCREDQLGRYLSPAEVQMVQQTWRVLSKDLAGLGVAVFINFFETEPDLKMMFPKIVRLNEVSQLEWYVDRDMLQRHAVTVMEGLGAAVESLEDSQFLNSVLMALGQTHAKRNMKPTMLKRLWPSLDVGLKTMLGERYTPEVTEAWRKLYNYICLQMRRGMENPDLPVNISDECLAS</sequence>
<name>A0A2T7NWV6_POMCA</name>
<dbReference type="Gene3D" id="1.10.490.10">
    <property type="entry name" value="Globins"/>
    <property type="match status" value="1"/>
</dbReference>
<dbReference type="Pfam" id="PF00042">
    <property type="entry name" value="Globin"/>
    <property type="match status" value="1"/>
</dbReference>
<protein>
    <recommendedName>
        <fullName evidence="1">Globin</fullName>
    </recommendedName>
    <alternativeName>
        <fullName evidence="8">Myoglobin</fullName>
    </alternativeName>
</protein>
<dbReference type="AlphaFoldDB" id="A0A2T7NWV6"/>
<evidence type="ECO:0000256" key="9">
    <source>
        <dbReference type="RuleBase" id="RU000356"/>
    </source>
</evidence>
<keyword evidence="5" id="KW-0479">Metal-binding</keyword>
<keyword evidence="12" id="KW-1185">Reference proteome</keyword>
<dbReference type="Proteomes" id="UP000245119">
    <property type="component" value="Linkage Group LG8"/>
</dbReference>
<evidence type="ECO:0000256" key="7">
    <source>
        <dbReference type="ARBA" id="ARBA00023179"/>
    </source>
</evidence>
<dbReference type="PANTHER" id="PTHR46458:SF1">
    <property type="entry name" value="GEO09476P1"/>
    <property type="match status" value="1"/>
</dbReference>
<dbReference type="InterPro" id="IPR000971">
    <property type="entry name" value="Globin"/>
</dbReference>
<dbReference type="GO" id="GO:0019825">
    <property type="term" value="F:oxygen binding"/>
    <property type="evidence" value="ECO:0007669"/>
    <property type="project" value="InterPro"/>
</dbReference>
<comment type="caution">
    <text evidence="11">The sequence shown here is derived from an EMBL/GenBank/DDBJ whole genome shotgun (WGS) entry which is preliminary data.</text>
</comment>
<dbReference type="PANTHER" id="PTHR46458">
    <property type="entry name" value="BLR2807 PROTEIN"/>
    <property type="match status" value="1"/>
</dbReference>
<accession>A0A2T7NWV6</accession>
<evidence type="ECO:0000256" key="8">
    <source>
        <dbReference type="ARBA" id="ARBA00030087"/>
    </source>
</evidence>
<dbReference type="InterPro" id="IPR012292">
    <property type="entry name" value="Globin/Proto"/>
</dbReference>
<reference evidence="11 12" key="1">
    <citation type="submission" date="2018-04" db="EMBL/GenBank/DDBJ databases">
        <title>The genome of golden apple snail Pomacea canaliculata provides insight into stress tolerance and invasive adaptation.</title>
        <authorList>
            <person name="Liu C."/>
            <person name="Liu B."/>
            <person name="Ren Y."/>
            <person name="Zhang Y."/>
            <person name="Wang H."/>
            <person name="Li S."/>
            <person name="Jiang F."/>
            <person name="Yin L."/>
            <person name="Zhang G."/>
            <person name="Qian W."/>
            <person name="Fan W."/>
        </authorList>
    </citation>
    <scope>NUCLEOTIDE SEQUENCE [LARGE SCALE GENOMIC DNA]</scope>
    <source>
        <strain evidence="11">SZHN2017</strain>
        <tissue evidence="11">Muscle</tissue>
    </source>
</reference>
<organism evidence="11 12">
    <name type="scientific">Pomacea canaliculata</name>
    <name type="common">Golden apple snail</name>
    <dbReference type="NCBI Taxonomy" id="400727"/>
    <lineage>
        <taxon>Eukaryota</taxon>
        <taxon>Metazoa</taxon>
        <taxon>Spiralia</taxon>
        <taxon>Lophotrochozoa</taxon>
        <taxon>Mollusca</taxon>
        <taxon>Gastropoda</taxon>
        <taxon>Caenogastropoda</taxon>
        <taxon>Architaenioglossa</taxon>
        <taxon>Ampullarioidea</taxon>
        <taxon>Ampullariidae</taxon>
        <taxon>Pomacea</taxon>
    </lineage>
</organism>
<dbReference type="GO" id="GO:0020037">
    <property type="term" value="F:heme binding"/>
    <property type="evidence" value="ECO:0007669"/>
    <property type="project" value="InterPro"/>
</dbReference>
<keyword evidence="4 9" id="KW-0561">Oxygen transport</keyword>
<dbReference type="GO" id="GO:0046872">
    <property type="term" value="F:metal ion binding"/>
    <property type="evidence" value="ECO:0007669"/>
    <property type="project" value="UniProtKB-KW"/>
</dbReference>
<evidence type="ECO:0000256" key="1">
    <source>
        <dbReference type="ARBA" id="ARBA00013895"/>
    </source>
</evidence>
<dbReference type="GO" id="GO:0005344">
    <property type="term" value="F:oxygen carrier activity"/>
    <property type="evidence" value="ECO:0007669"/>
    <property type="project" value="UniProtKB-KW"/>
</dbReference>
<dbReference type="OrthoDB" id="436496at2759"/>
<comment type="similarity">
    <text evidence="9">Belongs to the globin family.</text>
</comment>
<dbReference type="PROSITE" id="PS01033">
    <property type="entry name" value="GLOBIN"/>
    <property type="match status" value="1"/>
</dbReference>
<feature type="domain" description="Globin" evidence="10">
    <location>
        <begin position="25"/>
        <end position="176"/>
    </location>
</feature>
<evidence type="ECO:0000256" key="6">
    <source>
        <dbReference type="ARBA" id="ARBA00023004"/>
    </source>
</evidence>
<dbReference type="InterPro" id="IPR044399">
    <property type="entry name" value="Mb-like_M"/>
</dbReference>
<dbReference type="InterPro" id="IPR009050">
    <property type="entry name" value="Globin-like_sf"/>
</dbReference>
<evidence type="ECO:0000313" key="11">
    <source>
        <dbReference type="EMBL" id="PVD25643.1"/>
    </source>
</evidence>
<keyword evidence="2 9" id="KW-0813">Transport</keyword>
<dbReference type="InterPro" id="IPR050532">
    <property type="entry name" value="Globin-like_OT"/>
</dbReference>
<dbReference type="SUPFAM" id="SSF46458">
    <property type="entry name" value="Globin-like"/>
    <property type="match status" value="1"/>
</dbReference>
<dbReference type="CDD" id="cd01040">
    <property type="entry name" value="Mb-like"/>
    <property type="match status" value="1"/>
</dbReference>
<keyword evidence="6" id="KW-0408">Iron</keyword>
<keyword evidence="7" id="KW-0514">Muscle protein</keyword>
<evidence type="ECO:0000256" key="4">
    <source>
        <dbReference type="ARBA" id="ARBA00022621"/>
    </source>
</evidence>
<keyword evidence="3 9" id="KW-0349">Heme</keyword>
<proteinExistence type="inferred from homology"/>
<evidence type="ECO:0000259" key="10">
    <source>
        <dbReference type="PROSITE" id="PS01033"/>
    </source>
</evidence>
<evidence type="ECO:0000256" key="3">
    <source>
        <dbReference type="ARBA" id="ARBA00022617"/>
    </source>
</evidence>
<dbReference type="STRING" id="400727.A0A2T7NWV6"/>